<feature type="transmembrane region" description="Helical" evidence="11">
    <location>
        <begin position="1213"/>
        <end position="1231"/>
    </location>
</feature>
<accession>A0A814MMG7</accession>
<evidence type="ECO:0000256" key="2">
    <source>
        <dbReference type="ARBA" id="ARBA00004687"/>
    </source>
</evidence>
<feature type="transmembrane region" description="Helical" evidence="11">
    <location>
        <begin position="1137"/>
        <end position="1159"/>
    </location>
</feature>
<evidence type="ECO:0000256" key="8">
    <source>
        <dbReference type="ARBA" id="ARBA00022989"/>
    </source>
</evidence>
<keyword evidence="8 11" id="KW-1133">Transmembrane helix</keyword>
<evidence type="ECO:0000256" key="9">
    <source>
        <dbReference type="ARBA" id="ARBA00023136"/>
    </source>
</evidence>
<evidence type="ECO:0000256" key="5">
    <source>
        <dbReference type="ARBA" id="ARBA00022679"/>
    </source>
</evidence>
<proteinExistence type="inferred from homology"/>
<keyword evidence="4" id="KW-0337">GPI-anchor biosynthesis</keyword>
<comment type="subcellular location">
    <subcellularLocation>
        <location evidence="1">Endoplasmic reticulum membrane</location>
        <topology evidence="1">Multi-pass membrane protein</topology>
    </subcellularLocation>
</comment>
<feature type="signal peptide" evidence="12">
    <location>
        <begin position="1"/>
        <end position="21"/>
    </location>
</feature>
<evidence type="ECO:0000256" key="3">
    <source>
        <dbReference type="ARBA" id="ARBA00008695"/>
    </source>
</evidence>
<keyword evidence="7" id="KW-0256">Endoplasmic reticulum</keyword>
<reference evidence="13" key="1">
    <citation type="submission" date="2021-02" db="EMBL/GenBank/DDBJ databases">
        <authorList>
            <person name="Nowell W R."/>
        </authorList>
    </citation>
    <scope>NUCLEOTIDE SEQUENCE</scope>
</reference>
<dbReference type="UniPathway" id="UPA00196"/>
<feature type="transmembrane region" description="Helical" evidence="11">
    <location>
        <begin position="1355"/>
        <end position="1372"/>
    </location>
</feature>
<dbReference type="Pfam" id="PF01663">
    <property type="entry name" value="Phosphodiest"/>
    <property type="match status" value="1"/>
</dbReference>
<comment type="caution">
    <text evidence="13">The sequence shown here is derived from an EMBL/GenBank/DDBJ whole genome shotgun (WGS) entry which is preliminary data.</text>
</comment>
<feature type="transmembrane region" description="Helical" evidence="11">
    <location>
        <begin position="1256"/>
        <end position="1289"/>
    </location>
</feature>
<dbReference type="GO" id="GO:0006506">
    <property type="term" value="P:GPI anchor biosynthetic process"/>
    <property type="evidence" value="ECO:0007669"/>
    <property type="project" value="UniProtKB-UniPathway"/>
</dbReference>
<feature type="transmembrane region" description="Helical" evidence="11">
    <location>
        <begin position="1319"/>
        <end position="1343"/>
    </location>
</feature>
<dbReference type="SUPFAM" id="SSF63825">
    <property type="entry name" value="YWTD domain"/>
    <property type="match status" value="1"/>
</dbReference>
<evidence type="ECO:0000313" key="14">
    <source>
        <dbReference type="Proteomes" id="UP000663877"/>
    </source>
</evidence>
<dbReference type="InterPro" id="IPR002591">
    <property type="entry name" value="Phosphodiest/P_Trfase"/>
</dbReference>
<evidence type="ECO:0008006" key="15">
    <source>
        <dbReference type="Google" id="ProtNLM"/>
    </source>
</evidence>
<dbReference type="GO" id="GO:0005789">
    <property type="term" value="C:endoplasmic reticulum membrane"/>
    <property type="evidence" value="ECO:0007669"/>
    <property type="project" value="UniProtKB-SubCell"/>
</dbReference>
<feature type="transmembrane region" description="Helical" evidence="11">
    <location>
        <begin position="1038"/>
        <end position="1057"/>
    </location>
</feature>
<dbReference type="InterPro" id="IPR039524">
    <property type="entry name" value="PIGO/GPI13"/>
</dbReference>
<sequence>MLSIAYMGIWVIIIVIGQVSALSYNRPKFCSNASWYPNATTFANMSMMGPQPRDIFINTNNTIYVTSQAVNSVLVWHEGNTIPIKNISGNISSPIGLFVTTAGEIYVDSDNSIGRINKWTLNSTVGISIMYTCTKCYDIFIDMNNNLYCSMKNSHQIVIKSLDVISNALTIVAGTGNAGSTSSMLSSPYGIYVNTNFDLYVADYFNNRIQLFQSGQLNAITVAGAGSLNTTIALNGPTGIVLDADNYLYIVDCNNNRIVGSGPNGFRCLVGCSGLSGSAANQLTTPKILSFDSYGETITSTIANVNTSFNTTQSNNIITLPRTNAISYNRPKFDASASWSANAITFADSSTVGRNPWGIYVDTHNSIYAVNSPSGRIQIWLNNSISLSRTISGNFLDPHFVFVTINGDIYIDNGAMNGRVDKWVLNGNTSVPVMYVNSSCWGLFIDINNTLYCALGDQNQVVTKSLNTMSNITTIIAGTGCAGSTSNMLYGPYAVYVNTNFDLYVADRYNDRIQLFRSRQLDAITIAGDSSLTPTITLDKPMGIALDADNYIFIVDNHNHRIVGSGPNGFRCLVGCSTQPGSASNQLNWPQTFGFDSYGNIFVTDCANNRVQKFILLKNTLDPAYNQPKFCSNASWYPDALTFTNISTVIGSPLAIFVNTNDTIYVADRANNEIRIWFNNSIDRTQTIHGNFSASYSIFVTTYGDIYVDNGALYHRVDKWTLNGNTSVPVMYVNTPCYGLFVDTTDTLYCSMFNFHQVVKRWLNDSSSTLTTIAVILIVIDALRYDFIKPNDNLINSTYLNQMPFIKELLKRKSKQSVLFKLIADPPTTTLQRLKALTTGTLPTFIDVSYNFIGYEIEEDNILNQLKENSYQRNISLLGDDTWLALYPNIPFKHLHVYPSFDVHDLDTVDNGILKHLWTVIEDTQHHQQLSFIIAHFLGVDHCGHRYGPLHIEMKRKLNQMDEVIRNITLSINKSNISSLLMIIGDHGMTQQGDHGGDELNEIETAMFLYTNKPNYFSLSNNKQYTVSQIDLVPTLSWFLHTLIPFSNIGMMIIDVIPKEQRYLAMKLNFEQMEIYLKHISLTLQLSDKIHELRASLHTIFITFDRERNLTQIENLFNEFKFELQTHFRRQWSTFNIFRIVLGLIIMLLSCIILLFIYFEFSKKSIDYKNIIFTISLTLIYFAISFSNSFIINEAICLYFLIQTIILITKMNIFKKFLLSFLLFLTRIFLICREEQQPYCIDPLWLLSKSSDTSHYFLPFMASIAWFIILILSSNYSYISYIIIVAYWFNISHTLSIFYLSVIIQFCFVLFKPSHIDTLIYSILIFVVGYRFSFVIFLQYFIYYIIFKNNKNNQSLPLLLSLLADYFFYATGHQPVLSQIRWTAAFPTINTPLHIYLSSIINSLFVRGVFVLIETFSGQILNIILIRKMIPKKYQGNLLKHILIVDCFKLLMTSLSVFILRRHLMLWKIFSPRFLFQLVGFIIKCLFVFLTMKLQK</sequence>
<dbReference type="EMBL" id="CAJNOI010000113">
    <property type="protein sequence ID" value="CAF1079915.1"/>
    <property type="molecule type" value="Genomic_DNA"/>
</dbReference>
<dbReference type="CDD" id="cd05819">
    <property type="entry name" value="NHL"/>
    <property type="match status" value="2"/>
</dbReference>
<evidence type="ECO:0000256" key="11">
    <source>
        <dbReference type="SAM" id="Phobius"/>
    </source>
</evidence>
<dbReference type="InterPro" id="IPR011042">
    <property type="entry name" value="6-blade_b-propeller_TolB-like"/>
</dbReference>
<dbReference type="Proteomes" id="UP000663877">
    <property type="component" value="Unassembled WGS sequence"/>
</dbReference>
<organism evidence="13 14">
    <name type="scientific">Adineta steineri</name>
    <dbReference type="NCBI Taxonomy" id="433720"/>
    <lineage>
        <taxon>Eukaryota</taxon>
        <taxon>Metazoa</taxon>
        <taxon>Spiralia</taxon>
        <taxon>Gnathifera</taxon>
        <taxon>Rotifera</taxon>
        <taxon>Eurotatoria</taxon>
        <taxon>Bdelloidea</taxon>
        <taxon>Adinetida</taxon>
        <taxon>Adinetidae</taxon>
        <taxon>Adineta</taxon>
    </lineage>
</organism>
<keyword evidence="5" id="KW-0808">Transferase</keyword>
<keyword evidence="10" id="KW-0325">Glycoprotein</keyword>
<dbReference type="Gene3D" id="2.40.10.500">
    <property type="match status" value="1"/>
</dbReference>
<dbReference type="PANTHER" id="PTHR23071">
    <property type="entry name" value="PHOSPHATIDYLINOSITOL GLYCAN"/>
    <property type="match status" value="1"/>
</dbReference>
<dbReference type="InterPro" id="IPR037675">
    <property type="entry name" value="PIG-O_N"/>
</dbReference>
<feature type="transmembrane region" description="Helical" evidence="11">
    <location>
        <begin position="1296"/>
        <end position="1313"/>
    </location>
</feature>
<evidence type="ECO:0000256" key="7">
    <source>
        <dbReference type="ARBA" id="ARBA00022824"/>
    </source>
</evidence>
<keyword evidence="6 11" id="KW-0812">Transmembrane</keyword>
<comment type="similarity">
    <text evidence="3">Belongs to the PIGG/PIGN/PIGO family. PIGO subfamily.</text>
</comment>
<dbReference type="InterPro" id="IPR017850">
    <property type="entry name" value="Alkaline_phosphatase_core_sf"/>
</dbReference>
<evidence type="ECO:0000256" key="1">
    <source>
        <dbReference type="ARBA" id="ARBA00004477"/>
    </source>
</evidence>
<evidence type="ECO:0000256" key="10">
    <source>
        <dbReference type="ARBA" id="ARBA00023180"/>
    </source>
</evidence>
<feature type="transmembrane region" description="Helical" evidence="11">
    <location>
        <begin position="1404"/>
        <end position="1426"/>
    </location>
</feature>
<comment type="pathway">
    <text evidence="2">Glycolipid biosynthesis; glycosylphosphatidylinositol-anchor biosynthesis.</text>
</comment>
<feature type="chain" id="PRO_5033021683" description="GPI ethanolamine phosphate transferase 3" evidence="12">
    <location>
        <begin position="22"/>
        <end position="1496"/>
    </location>
</feature>
<evidence type="ECO:0000256" key="4">
    <source>
        <dbReference type="ARBA" id="ARBA00022502"/>
    </source>
</evidence>
<protein>
    <recommendedName>
        <fullName evidence="15">GPI ethanolamine phosphate transferase 3</fullName>
    </recommendedName>
</protein>
<dbReference type="Gene3D" id="3.40.720.10">
    <property type="entry name" value="Alkaline Phosphatase, subunit A"/>
    <property type="match status" value="1"/>
</dbReference>
<gene>
    <name evidence="13" type="ORF">BJG266_LOCUS20201</name>
</gene>
<feature type="transmembrane region" description="Helical" evidence="11">
    <location>
        <begin position="1474"/>
        <end position="1492"/>
    </location>
</feature>
<evidence type="ECO:0000313" key="13">
    <source>
        <dbReference type="EMBL" id="CAF1079915.1"/>
    </source>
</evidence>
<name>A0A814MMG7_9BILA</name>
<feature type="transmembrane region" description="Helical" evidence="11">
    <location>
        <begin position="1171"/>
        <end position="1201"/>
    </location>
</feature>
<keyword evidence="9 11" id="KW-0472">Membrane</keyword>
<dbReference type="PANTHER" id="PTHR23071:SF1">
    <property type="entry name" value="GPI ETHANOLAMINE PHOSPHATE TRANSFERASE 3"/>
    <property type="match status" value="1"/>
</dbReference>
<dbReference type="Gene3D" id="2.120.10.30">
    <property type="entry name" value="TolB, C-terminal domain"/>
    <property type="match status" value="3"/>
</dbReference>
<evidence type="ECO:0000256" key="6">
    <source>
        <dbReference type="ARBA" id="ARBA00022692"/>
    </source>
</evidence>
<dbReference type="SUPFAM" id="SSF101898">
    <property type="entry name" value="NHL repeat"/>
    <property type="match status" value="2"/>
</dbReference>
<dbReference type="SUPFAM" id="SSF53649">
    <property type="entry name" value="Alkaline phosphatase-like"/>
    <property type="match status" value="1"/>
</dbReference>
<keyword evidence="12" id="KW-0732">Signal</keyword>
<dbReference type="CDD" id="cd16023">
    <property type="entry name" value="GPI_EPT_3"/>
    <property type="match status" value="1"/>
</dbReference>
<dbReference type="GO" id="GO:0051377">
    <property type="term" value="F:mannose-ethanolamine phosphotransferase activity"/>
    <property type="evidence" value="ECO:0007669"/>
    <property type="project" value="InterPro"/>
</dbReference>
<evidence type="ECO:0000256" key="12">
    <source>
        <dbReference type="SAM" id="SignalP"/>
    </source>
</evidence>
<feature type="transmembrane region" description="Helical" evidence="11">
    <location>
        <begin position="1438"/>
        <end position="1459"/>
    </location>
</feature>